<organism evidence="4 5">
    <name type="scientific">Meganyctiphanes norvegica</name>
    <name type="common">Northern krill</name>
    <name type="synonym">Thysanopoda norvegica</name>
    <dbReference type="NCBI Taxonomy" id="48144"/>
    <lineage>
        <taxon>Eukaryota</taxon>
        <taxon>Metazoa</taxon>
        <taxon>Ecdysozoa</taxon>
        <taxon>Arthropoda</taxon>
        <taxon>Crustacea</taxon>
        <taxon>Multicrustacea</taxon>
        <taxon>Malacostraca</taxon>
        <taxon>Eumalacostraca</taxon>
        <taxon>Eucarida</taxon>
        <taxon>Euphausiacea</taxon>
        <taxon>Euphausiidae</taxon>
        <taxon>Meganyctiphanes</taxon>
    </lineage>
</organism>
<gene>
    <name evidence="4" type="ORF">MNOR_LOCUS22354</name>
</gene>
<dbReference type="Pfam" id="PF17064">
    <property type="entry name" value="QVR"/>
    <property type="match status" value="1"/>
</dbReference>
<keyword evidence="2" id="KW-0325">Glycoprotein</keyword>
<sequence length="104" mass="11262">MKTFLFLVAFALVLTQCNGLTCYACQNFNPSDCGDSSYDGETIEDDEGLCFVSIFPSLHVVRGITTEPGKVDGQCDKYEDGDNFIGLCYCAGDKCNTGACEHCT</sequence>
<name>A0AAV2RE48_MEGNR</name>
<feature type="signal peptide" evidence="3">
    <location>
        <begin position="1"/>
        <end position="19"/>
    </location>
</feature>
<evidence type="ECO:0000256" key="2">
    <source>
        <dbReference type="ARBA" id="ARBA00023180"/>
    </source>
</evidence>
<proteinExistence type="predicted"/>
<evidence type="ECO:0000313" key="4">
    <source>
        <dbReference type="EMBL" id="CAL4121183.1"/>
    </source>
</evidence>
<evidence type="ECO:0000256" key="1">
    <source>
        <dbReference type="ARBA" id="ARBA00022729"/>
    </source>
</evidence>
<keyword evidence="5" id="KW-1185">Reference proteome</keyword>
<comment type="caution">
    <text evidence="4">The sequence shown here is derived from an EMBL/GenBank/DDBJ whole genome shotgun (WGS) entry which is preliminary data.</text>
</comment>
<accession>A0AAV2RE48</accession>
<dbReference type="EMBL" id="CAXKWB010018753">
    <property type="protein sequence ID" value="CAL4121183.1"/>
    <property type="molecule type" value="Genomic_DNA"/>
</dbReference>
<dbReference type="Proteomes" id="UP001497623">
    <property type="component" value="Unassembled WGS sequence"/>
</dbReference>
<dbReference type="AlphaFoldDB" id="A0AAV2RE48"/>
<evidence type="ECO:0008006" key="6">
    <source>
        <dbReference type="Google" id="ProtNLM"/>
    </source>
</evidence>
<feature type="chain" id="PRO_5043629284" description="Protein sleepless" evidence="3">
    <location>
        <begin position="20"/>
        <end position="104"/>
    </location>
</feature>
<dbReference type="InterPro" id="IPR031424">
    <property type="entry name" value="QVR-like"/>
</dbReference>
<evidence type="ECO:0000313" key="5">
    <source>
        <dbReference type="Proteomes" id="UP001497623"/>
    </source>
</evidence>
<keyword evidence="1 3" id="KW-0732">Signal</keyword>
<reference evidence="4 5" key="1">
    <citation type="submission" date="2024-05" db="EMBL/GenBank/DDBJ databases">
        <authorList>
            <person name="Wallberg A."/>
        </authorList>
    </citation>
    <scope>NUCLEOTIDE SEQUENCE [LARGE SCALE GENOMIC DNA]</scope>
</reference>
<protein>
    <recommendedName>
        <fullName evidence="6">Protein sleepless</fullName>
    </recommendedName>
</protein>
<evidence type="ECO:0000256" key="3">
    <source>
        <dbReference type="SAM" id="SignalP"/>
    </source>
</evidence>